<accession>A0AA95MQH9</accession>
<dbReference type="Pfam" id="PF20613">
    <property type="entry name" value="HipA_2"/>
    <property type="match status" value="1"/>
</dbReference>
<dbReference type="RefSeq" id="WP_066086348.1">
    <property type="nucleotide sequence ID" value="NZ_CP126114.1"/>
</dbReference>
<sequence>MIEPITYLRKLEGKSNAHLITFSDGKDYVVKYFQPGFEKSLPNEWVGYGLGRYLGLPIPFAKIIEIPPEFSAQVPELREMSHAQHQFASLYVPDCLDGHQVSNVRQINNHQTLAGIILLDYWLCNRDRTRKNILLREETANSYQLWIIDQAEIFGSYSWLEAELDHLPVELLKSATHQIMASFIEEEEPFFEQLDVIQTIPILLIEEIVEVIPDDWNVSKDEKKAMVTALVTRRKKILPDLMNKFIKKIYRPIHANCNNS</sequence>
<dbReference type="KEGG" id="nnv:QNH39_11650"/>
<reference evidence="2" key="1">
    <citation type="submission" date="2023-05" db="EMBL/GenBank/DDBJ databases">
        <title>Comparative genomics of Bacillaceae isolates and their secondary metabolite potential.</title>
        <authorList>
            <person name="Song L."/>
            <person name="Nielsen L.J."/>
            <person name="Mohite O."/>
            <person name="Xu X."/>
            <person name="Weber T."/>
            <person name="Kovacs A.T."/>
        </authorList>
    </citation>
    <scope>NUCLEOTIDE SEQUENCE</scope>
    <source>
        <strain evidence="2">XLM17</strain>
    </source>
</reference>
<dbReference type="InterPro" id="IPR046748">
    <property type="entry name" value="HipA_2"/>
</dbReference>
<proteinExistence type="predicted"/>
<dbReference type="Proteomes" id="UP001178288">
    <property type="component" value="Chromosome"/>
</dbReference>
<evidence type="ECO:0000313" key="2">
    <source>
        <dbReference type="EMBL" id="WHY88444.1"/>
    </source>
</evidence>
<evidence type="ECO:0000259" key="1">
    <source>
        <dbReference type="Pfam" id="PF20613"/>
    </source>
</evidence>
<evidence type="ECO:0000313" key="3">
    <source>
        <dbReference type="Proteomes" id="UP001178288"/>
    </source>
</evidence>
<organism evidence="2 3">
    <name type="scientific">Neobacillus novalis</name>
    <dbReference type="NCBI Taxonomy" id="220687"/>
    <lineage>
        <taxon>Bacteria</taxon>
        <taxon>Bacillati</taxon>
        <taxon>Bacillota</taxon>
        <taxon>Bacilli</taxon>
        <taxon>Bacillales</taxon>
        <taxon>Bacillaceae</taxon>
        <taxon>Neobacillus</taxon>
    </lineage>
</organism>
<protein>
    <recommendedName>
        <fullName evidence="1">HipA-like kinase domain-containing protein</fullName>
    </recommendedName>
</protein>
<name>A0AA95MQH9_9BACI</name>
<feature type="domain" description="HipA-like kinase" evidence="1">
    <location>
        <begin position="11"/>
        <end position="239"/>
    </location>
</feature>
<dbReference type="AlphaFoldDB" id="A0AA95MQH9"/>
<keyword evidence="3" id="KW-1185">Reference proteome</keyword>
<dbReference type="EMBL" id="CP126114">
    <property type="protein sequence ID" value="WHY88444.1"/>
    <property type="molecule type" value="Genomic_DNA"/>
</dbReference>
<gene>
    <name evidence="2" type="ORF">QNH39_11650</name>
</gene>